<gene>
    <name evidence="8" type="ORF">IFR04_015532</name>
</gene>
<sequence>MVASNSGPEKYPDHNGATSSALSTSLERNSEGDHVDDAATSITARDSLPSAGGNGPDEFEVVWEGAGDKFDPRNFGKARKWVIVLVLSLSSTSVACDSALYTTIYEQIMKEFECSELVATIGLSMFILGMGISPLFLSPLSEFYGRRPIYLISLTFSIIWLVVCAVSKNVETMIVARFLGGLSGAAFLSVAGGSVGDLFDHSELQFPMIIYSGTQFMGPELGPIVGGFINYY</sequence>
<dbReference type="InterPro" id="IPR005829">
    <property type="entry name" value="Sugar_transporter_CS"/>
</dbReference>
<dbReference type="GO" id="GO:0005886">
    <property type="term" value="C:plasma membrane"/>
    <property type="evidence" value="ECO:0007669"/>
    <property type="project" value="TreeGrafter"/>
</dbReference>
<evidence type="ECO:0000313" key="8">
    <source>
        <dbReference type="EMBL" id="KAG4411323.1"/>
    </source>
</evidence>
<feature type="domain" description="Major facilitator superfamily (MFS) profile" evidence="7">
    <location>
        <begin position="83"/>
        <end position="232"/>
    </location>
</feature>
<protein>
    <recommendedName>
        <fullName evidence="7">Major facilitator superfamily (MFS) profile domain-containing protein</fullName>
    </recommendedName>
</protein>
<dbReference type="PROSITE" id="PS00216">
    <property type="entry name" value="SUGAR_TRANSPORT_1"/>
    <property type="match status" value="1"/>
</dbReference>
<evidence type="ECO:0000256" key="6">
    <source>
        <dbReference type="SAM" id="Phobius"/>
    </source>
</evidence>
<dbReference type="Pfam" id="PF07690">
    <property type="entry name" value="MFS_1"/>
    <property type="match status" value="1"/>
</dbReference>
<comment type="caution">
    <text evidence="8">The sequence shown here is derived from an EMBL/GenBank/DDBJ whole genome shotgun (WGS) entry which is preliminary data.</text>
</comment>
<dbReference type="AlphaFoldDB" id="A0A8H7T2Q8"/>
<evidence type="ECO:0000259" key="7">
    <source>
        <dbReference type="PROSITE" id="PS50850"/>
    </source>
</evidence>
<keyword evidence="4 6" id="KW-0472">Membrane</keyword>
<dbReference type="SUPFAM" id="SSF103473">
    <property type="entry name" value="MFS general substrate transporter"/>
    <property type="match status" value="1"/>
</dbReference>
<feature type="transmembrane region" description="Helical" evidence="6">
    <location>
        <begin position="117"/>
        <end position="137"/>
    </location>
</feature>
<dbReference type="GO" id="GO:0022857">
    <property type="term" value="F:transmembrane transporter activity"/>
    <property type="evidence" value="ECO:0007669"/>
    <property type="project" value="InterPro"/>
</dbReference>
<name>A0A8H7T2Q8_9HELO</name>
<feature type="compositionally biased region" description="Polar residues" evidence="5">
    <location>
        <begin position="16"/>
        <end position="27"/>
    </location>
</feature>
<dbReference type="OrthoDB" id="3561359at2759"/>
<dbReference type="Gene3D" id="1.20.1720.10">
    <property type="entry name" value="Multidrug resistance protein D"/>
    <property type="match status" value="1"/>
</dbReference>
<keyword evidence="3 6" id="KW-1133">Transmembrane helix</keyword>
<organism evidence="8 9">
    <name type="scientific">Cadophora malorum</name>
    <dbReference type="NCBI Taxonomy" id="108018"/>
    <lineage>
        <taxon>Eukaryota</taxon>
        <taxon>Fungi</taxon>
        <taxon>Dikarya</taxon>
        <taxon>Ascomycota</taxon>
        <taxon>Pezizomycotina</taxon>
        <taxon>Leotiomycetes</taxon>
        <taxon>Helotiales</taxon>
        <taxon>Ploettnerulaceae</taxon>
        <taxon>Cadophora</taxon>
    </lineage>
</organism>
<dbReference type="EMBL" id="JAFJYH010000491">
    <property type="protein sequence ID" value="KAG4411323.1"/>
    <property type="molecule type" value="Genomic_DNA"/>
</dbReference>
<dbReference type="Proteomes" id="UP000664132">
    <property type="component" value="Unassembled WGS sequence"/>
</dbReference>
<evidence type="ECO:0000256" key="2">
    <source>
        <dbReference type="ARBA" id="ARBA00022692"/>
    </source>
</evidence>
<comment type="subcellular location">
    <subcellularLocation>
        <location evidence="1">Membrane</location>
        <topology evidence="1">Multi-pass membrane protein</topology>
    </subcellularLocation>
</comment>
<feature type="compositionally biased region" description="Basic and acidic residues" evidence="5">
    <location>
        <begin position="28"/>
        <end position="37"/>
    </location>
</feature>
<dbReference type="PROSITE" id="PS50850">
    <property type="entry name" value="MFS"/>
    <property type="match status" value="1"/>
</dbReference>
<evidence type="ECO:0000313" key="9">
    <source>
        <dbReference type="Proteomes" id="UP000664132"/>
    </source>
</evidence>
<feature type="region of interest" description="Disordered" evidence="5">
    <location>
        <begin position="1"/>
        <end position="55"/>
    </location>
</feature>
<proteinExistence type="predicted"/>
<dbReference type="GO" id="GO:0140115">
    <property type="term" value="P:export across plasma membrane"/>
    <property type="evidence" value="ECO:0007669"/>
    <property type="project" value="UniProtKB-ARBA"/>
</dbReference>
<feature type="non-terminal residue" evidence="8">
    <location>
        <position position="1"/>
    </location>
</feature>
<dbReference type="InterPro" id="IPR020846">
    <property type="entry name" value="MFS_dom"/>
</dbReference>
<feature type="transmembrane region" description="Helical" evidence="6">
    <location>
        <begin position="81"/>
        <end position="105"/>
    </location>
</feature>
<keyword evidence="2 6" id="KW-0812">Transmembrane</keyword>
<dbReference type="InterPro" id="IPR011701">
    <property type="entry name" value="MFS"/>
</dbReference>
<feature type="transmembrane region" description="Helical" evidence="6">
    <location>
        <begin position="174"/>
        <end position="199"/>
    </location>
</feature>
<dbReference type="InterPro" id="IPR036259">
    <property type="entry name" value="MFS_trans_sf"/>
</dbReference>
<dbReference type="PANTHER" id="PTHR23502">
    <property type="entry name" value="MAJOR FACILITATOR SUPERFAMILY"/>
    <property type="match status" value="1"/>
</dbReference>
<evidence type="ECO:0000256" key="1">
    <source>
        <dbReference type="ARBA" id="ARBA00004141"/>
    </source>
</evidence>
<reference evidence="8" key="1">
    <citation type="submission" date="2021-02" db="EMBL/GenBank/DDBJ databases">
        <title>Genome sequence Cadophora malorum strain M34.</title>
        <authorList>
            <person name="Stefanovic E."/>
            <person name="Vu D."/>
            <person name="Scully C."/>
            <person name="Dijksterhuis J."/>
            <person name="Roader J."/>
            <person name="Houbraken J."/>
        </authorList>
    </citation>
    <scope>NUCLEOTIDE SEQUENCE</scope>
    <source>
        <strain evidence="8">M34</strain>
    </source>
</reference>
<dbReference type="GO" id="GO:0042908">
    <property type="term" value="P:xenobiotic transport"/>
    <property type="evidence" value="ECO:0007669"/>
    <property type="project" value="UniProtKB-ARBA"/>
</dbReference>
<evidence type="ECO:0000256" key="4">
    <source>
        <dbReference type="ARBA" id="ARBA00023136"/>
    </source>
</evidence>
<evidence type="ECO:0000256" key="3">
    <source>
        <dbReference type="ARBA" id="ARBA00022989"/>
    </source>
</evidence>
<dbReference type="PANTHER" id="PTHR23502:SF7">
    <property type="entry name" value="DRUG_PROTON ANTIPORTER YHK8-RELATED"/>
    <property type="match status" value="1"/>
</dbReference>
<keyword evidence="9" id="KW-1185">Reference proteome</keyword>
<accession>A0A8H7T2Q8</accession>
<evidence type="ECO:0000256" key="5">
    <source>
        <dbReference type="SAM" id="MobiDB-lite"/>
    </source>
</evidence>
<feature type="transmembrane region" description="Helical" evidence="6">
    <location>
        <begin position="149"/>
        <end position="168"/>
    </location>
</feature>